<protein>
    <submittedName>
        <fullName evidence="2">Dipeptidylpeptidase IV N-terminal domain-containing protein</fullName>
    </submittedName>
</protein>
<reference evidence="2" key="1">
    <citation type="submission" date="2022-11" db="UniProtKB">
        <authorList>
            <consortium name="WormBaseParasite"/>
        </authorList>
    </citation>
    <scope>IDENTIFICATION</scope>
</reference>
<accession>A0AC34QBY4</accession>
<name>A0AC34QBY4_9BILA</name>
<organism evidence="1 2">
    <name type="scientific">Panagrolaimus sp. JU765</name>
    <dbReference type="NCBI Taxonomy" id="591449"/>
    <lineage>
        <taxon>Eukaryota</taxon>
        <taxon>Metazoa</taxon>
        <taxon>Ecdysozoa</taxon>
        <taxon>Nematoda</taxon>
        <taxon>Chromadorea</taxon>
        <taxon>Rhabditida</taxon>
        <taxon>Tylenchina</taxon>
        <taxon>Panagrolaimomorpha</taxon>
        <taxon>Panagrolaimoidea</taxon>
        <taxon>Panagrolaimidae</taxon>
        <taxon>Panagrolaimus</taxon>
    </lineage>
</organism>
<sequence>MNLWAEPEDYEIKFYTDSCFFVLLPHQRPNGNVYTQIAKISVTPDLSTARVAYVPMGDYDVDRINYFDSRSNKIYYTAAAPMPNQRHLYRSTTGPHLNGGDVCMTCNTSKVNCTYHDTTFSPNGNNVYLNCKGPGTPHVILSSVSSNFDRIVELGRNPYLEKASEYTNVLPIVHFENVTLKSGHG</sequence>
<dbReference type="WBParaSite" id="JU765_v2.g14800.t1">
    <property type="protein sequence ID" value="JU765_v2.g14800.t1"/>
    <property type="gene ID" value="JU765_v2.g14800"/>
</dbReference>
<evidence type="ECO:0000313" key="1">
    <source>
        <dbReference type="Proteomes" id="UP000887576"/>
    </source>
</evidence>
<evidence type="ECO:0000313" key="2">
    <source>
        <dbReference type="WBParaSite" id="JU765_v2.g14800.t1"/>
    </source>
</evidence>
<proteinExistence type="predicted"/>
<dbReference type="Proteomes" id="UP000887576">
    <property type="component" value="Unplaced"/>
</dbReference>